<sequence length="429" mass="46794">MAHIVVLGAGLGGIVMAYEMREKMRGEDRLTVVNLGSTYSFVPSNPWVAVGWREREDLTVDIEPVLRKRGIALRPEGARKVLPQENRLEMNDGSFLDYDYLIIATGPDLAFDEVPGLGPQGYTQSICHIDHALAARGQFDVLVAKPGPVVIGAVQGASCYGPAYEFAFIVDSALRKAKKRDQVPMTFVTPEPYVGHLGLDGVGDTKTLLESALRERHIKWITNARVTSVEEGVMHVEEVNDDGTVKMKHDLPFAYSMMLPAFRGVPAVAGIEGLVNPRGFVTIDKHQRNQAYPNIFSVGVCVAIPPVGKTPLPVGVPKTGFMIESMVSATAENIAALLKGDAPRAVASWNAVCLADFGDEGIAFVAQPQIPPRNLNWAVRGKWVHAAKIGFEKYFLHKVRTGKAETFYEGIALDMMGIKKLKGVQFEQG</sequence>
<evidence type="ECO:0000256" key="5">
    <source>
        <dbReference type="ARBA" id="ARBA00022741"/>
    </source>
</evidence>
<evidence type="ECO:0000256" key="2">
    <source>
        <dbReference type="ARBA" id="ARBA00004170"/>
    </source>
</evidence>
<evidence type="ECO:0000256" key="10">
    <source>
        <dbReference type="ARBA" id="ARBA00054727"/>
    </source>
</evidence>
<keyword evidence="3" id="KW-0285">Flavoprotein</keyword>
<dbReference type="PANTHER" id="PTHR42913:SF6">
    <property type="entry name" value="SULFIDE-QUINONE REDUCTASE"/>
    <property type="match status" value="1"/>
</dbReference>
<dbReference type="FunFam" id="3.50.50.100:FF:000017">
    <property type="entry name" value="Sulfide-quinone reductase"/>
    <property type="match status" value="1"/>
</dbReference>
<keyword evidence="6" id="KW-0274">FAD</keyword>
<dbReference type="GO" id="GO:0003955">
    <property type="term" value="F:NAD(P)H dehydrogenase (quinone) activity"/>
    <property type="evidence" value="ECO:0007669"/>
    <property type="project" value="TreeGrafter"/>
</dbReference>
<protein>
    <recommendedName>
        <fullName evidence="13">Sulfide-quinone reductase</fullName>
        <ecNumber evidence="12">1.8.5.4</ecNumber>
    </recommendedName>
    <alternativeName>
        <fullName evidence="14">Sulfide:quinone oxidoreductase</fullName>
    </alternativeName>
</protein>
<dbReference type="Proteomes" id="UP000584824">
    <property type="component" value="Unassembled WGS sequence"/>
</dbReference>
<evidence type="ECO:0000313" key="16">
    <source>
        <dbReference type="EMBL" id="MBB4103963.1"/>
    </source>
</evidence>
<dbReference type="AlphaFoldDB" id="A0A7W6K2I4"/>
<dbReference type="GO" id="GO:0016020">
    <property type="term" value="C:membrane"/>
    <property type="evidence" value="ECO:0007669"/>
    <property type="project" value="UniProtKB-SubCell"/>
</dbReference>
<evidence type="ECO:0000256" key="12">
    <source>
        <dbReference type="ARBA" id="ARBA00066453"/>
    </source>
</evidence>
<comment type="subcellular location">
    <subcellularLocation>
        <location evidence="2">Membrane</location>
        <topology evidence="2">Peripheral membrane protein</topology>
    </subcellularLocation>
</comment>
<accession>A0A7W6K2I4</accession>
<dbReference type="EMBL" id="JACIDU010000009">
    <property type="protein sequence ID" value="MBB4103963.1"/>
    <property type="molecule type" value="Genomic_DNA"/>
</dbReference>
<comment type="cofactor">
    <cofactor evidence="1">
        <name>FAD</name>
        <dbReference type="ChEBI" id="CHEBI:57692"/>
    </cofactor>
</comment>
<dbReference type="GO" id="GO:0019646">
    <property type="term" value="P:aerobic electron transport chain"/>
    <property type="evidence" value="ECO:0007669"/>
    <property type="project" value="TreeGrafter"/>
</dbReference>
<dbReference type="EC" id="1.8.5.4" evidence="12"/>
<evidence type="ECO:0000256" key="14">
    <source>
        <dbReference type="ARBA" id="ARBA00081101"/>
    </source>
</evidence>
<keyword evidence="8" id="KW-0472">Membrane</keyword>
<name>A0A7W6K2I4_9HYPH</name>
<keyword evidence="5" id="KW-0547">Nucleotide-binding</keyword>
<feature type="domain" description="FAD/NAD(P)-binding" evidence="15">
    <location>
        <begin position="3"/>
        <end position="302"/>
    </location>
</feature>
<evidence type="ECO:0000256" key="13">
    <source>
        <dbReference type="ARBA" id="ARBA00071264"/>
    </source>
</evidence>
<reference evidence="16 17" key="1">
    <citation type="submission" date="2020-08" db="EMBL/GenBank/DDBJ databases">
        <title>Genomic Encyclopedia of Type Strains, Phase IV (KMG-IV): sequencing the most valuable type-strain genomes for metagenomic binning, comparative biology and taxonomic classification.</title>
        <authorList>
            <person name="Goeker M."/>
        </authorList>
    </citation>
    <scope>NUCLEOTIDE SEQUENCE [LARGE SCALE GENOMIC DNA]</scope>
    <source>
        <strain evidence="16 17">DSM 26385</strain>
    </source>
</reference>
<proteinExistence type="inferred from homology"/>
<comment type="caution">
    <text evidence="16">The sequence shown here is derived from an EMBL/GenBank/DDBJ whole genome shotgun (WGS) entry which is preliminary data.</text>
</comment>
<keyword evidence="7 16" id="KW-0560">Oxidoreductase</keyword>
<evidence type="ECO:0000313" key="17">
    <source>
        <dbReference type="Proteomes" id="UP000584824"/>
    </source>
</evidence>
<organism evidence="16 17">
    <name type="scientific">Allorhizobium borbori</name>
    <dbReference type="NCBI Taxonomy" id="485907"/>
    <lineage>
        <taxon>Bacteria</taxon>
        <taxon>Pseudomonadati</taxon>
        <taxon>Pseudomonadota</taxon>
        <taxon>Alphaproteobacteria</taxon>
        <taxon>Hyphomicrobiales</taxon>
        <taxon>Rhizobiaceae</taxon>
        <taxon>Rhizobium/Agrobacterium group</taxon>
        <taxon>Allorhizobium</taxon>
    </lineage>
</organism>
<evidence type="ECO:0000256" key="9">
    <source>
        <dbReference type="ARBA" id="ARBA00050821"/>
    </source>
</evidence>
<evidence type="ECO:0000256" key="6">
    <source>
        <dbReference type="ARBA" id="ARBA00022827"/>
    </source>
</evidence>
<gene>
    <name evidence="16" type="ORF">GGQ66_002531</name>
</gene>
<dbReference type="Gene3D" id="3.50.50.100">
    <property type="match status" value="1"/>
</dbReference>
<dbReference type="RefSeq" id="WP_183792988.1">
    <property type="nucleotide sequence ID" value="NZ_JACIDU010000009.1"/>
</dbReference>
<evidence type="ECO:0000256" key="7">
    <source>
        <dbReference type="ARBA" id="ARBA00023002"/>
    </source>
</evidence>
<evidence type="ECO:0000256" key="3">
    <source>
        <dbReference type="ARBA" id="ARBA00022630"/>
    </source>
</evidence>
<dbReference type="PANTHER" id="PTHR42913">
    <property type="entry name" value="APOPTOSIS-INDUCING FACTOR 1"/>
    <property type="match status" value="1"/>
</dbReference>
<dbReference type="InterPro" id="IPR051169">
    <property type="entry name" value="NADH-Q_oxidoreductase"/>
</dbReference>
<dbReference type="GO" id="GO:0048038">
    <property type="term" value="F:quinone binding"/>
    <property type="evidence" value="ECO:0007669"/>
    <property type="project" value="UniProtKB-KW"/>
</dbReference>
<dbReference type="GO" id="GO:0000166">
    <property type="term" value="F:nucleotide binding"/>
    <property type="evidence" value="ECO:0007669"/>
    <property type="project" value="UniProtKB-KW"/>
</dbReference>
<dbReference type="SUPFAM" id="SSF51905">
    <property type="entry name" value="FAD/NAD(P)-binding domain"/>
    <property type="match status" value="2"/>
</dbReference>
<keyword evidence="4" id="KW-0874">Quinone</keyword>
<dbReference type="Pfam" id="PF07992">
    <property type="entry name" value="Pyr_redox_2"/>
    <property type="match status" value="1"/>
</dbReference>
<dbReference type="GO" id="GO:0070224">
    <property type="term" value="F:sulfide:quinone oxidoreductase activity"/>
    <property type="evidence" value="ECO:0007669"/>
    <property type="project" value="UniProtKB-EC"/>
</dbReference>
<evidence type="ECO:0000256" key="1">
    <source>
        <dbReference type="ARBA" id="ARBA00001974"/>
    </source>
</evidence>
<comment type="catalytic activity">
    <reaction evidence="9">
        <text>n a quinone + n hydrogen sulfide + n H(+) = polysulfur(n-2) + n a quinol</text>
        <dbReference type="Rhea" id="RHEA:30239"/>
        <dbReference type="Rhea" id="RHEA-COMP:19475"/>
        <dbReference type="ChEBI" id="CHEBI:15378"/>
        <dbReference type="ChEBI" id="CHEBI:17909"/>
        <dbReference type="ChEBI" id="CHEBI:24646"/>
        <dbReference type="ChEBI" id="CHEBI:29919"/>
        <dbReference type="ChEBI" id="CHEBI:132124"/>
        <dbReference type="EC" id="1.8.5.4"/>
    </reaction>
</comment>
<dbReference type="InterPro" id="IPR036188">
    <property type="entry name" value="FAD/NAD-bd_sf"/>
</dbReference>
<evidence type="ECO:0000256" key="11">
    <source>
        <dbReference type="ARBA" id="ARBA00060891"/>
    </source>
</evidence>
<dbReference type="InterPro" id="IPR023753">
    <property type="entry name" value="FAD/NAD-binding_dom"/>
</dbReference>
<evidence type="ECO:0000256" key="8">
    <source>
        <dbReference type="ARBA" id="ARBA00023136"/>
    </source>
</evidence>
<evidence type="ECO:0000259" key="15">
    <source>
        <dbReference type="Pfam" id="PF07992"/>
    </source>
</evidence>
<evidence type="ECO:0000256" key="4">
    <source>
        <dbReference type="ARBA" id="ARBA00022719"/>
    </source>
</evidence>
<comment type="function">
    <text evidence="10">Catalyzes the oxidation of hydrogen sulfide, with the help of a quinone. Consecutive reaction cycles lead to the accumulation of a polysulfide product on the active site Cys residues; these products are released when they exceed a critical length, typically as cyclooctasulfur.</text>
</comment>
<keyword evidence="17" id="KW-1185">Reference proteome</keyword>
<comment type="similarity">
    <text evidence="11">Belongs to the SQRD family.</text>
</comment>